<evidence type="ECO:0000313" key="1">
    <source>
        <dbReference type="EMBL" id="ARF09060.1"/>
    </source>
</evidence>
<proteinExistence type="predicted"/>
<reference evidence="1" key="1">
    <citation type="journal article" date="2017" name="Science">
        <title>Giant viruses with an expanded complement of translation system components.</title>
        <authorList>
            <person name="Schulz F."/>
            <person name="Yutin N."/>
            <person name="Ivanova N.N."/>
            <person name="Ortega D.R."/>
            <person name="Lee T.K."/>
            <person name="Vierheilig J."/>
            <person name="Daims H."/>
            <person name="Horn M."/>
            <person name="Wagner M."/>
            <person name="Jensen G.J."/>
            <person name="Kyrpides N.C."/>
            <person name="Koonin E.V."/>
            <person name="Woyke T."/>
        </authorList>
    </citation>
    <scope>NUCLEOTIDE SEQUENCE</scope>
    <source>
        <strain evidence="1">CTV1</strain>
    </source>
</reference>
<protein>
    <submittedName>
        <fullName evidence="1">Uncharacterized protein</fullName>
    </submittedName>
</protein>
<name>A0A1V0SBF7_9VIRU</name>
<accession>A0A1V0SBF7</accession>
<gene>
    <name evidence="1" type="ORF">Catovirus_2_9</name>
</gene>
<sequence length="152" mass="16978">MNNSDSSCTWLWGCLIVICIIVVLCLSSCMSAVNNSYNYINSLGISSWTDIQNRILISILGPQINKYVTETINGLSNSLKQNLRSNINEGTLLGSKIYQEIKSEIIPKIDQEVMSNYSIPANIKNFINENIISKLIDNHFVQSSGILKAFQN</sequence>
<dbReference type="EMBL" id="KY684084">
    <property type="protein sequence ID" value="ARF09060.1"/>
    <property type="molecule type" value="Genomic_DNA"/>
</dbReference>
<organism evidence="1">
    <name type="scientific">Catovirus CTV1</name>
    <dbReference type="NCBI Taxonomy" id="1977631"/>
    <lineage>
        <taxon>Viruses</taxon>
        <taxon>Varidnaviria</taxon>
        <taxon>Bamfordvirae</taxon>
        <taxon>Nucleocytoviricota</taxon>
        <taxon>Megaviricetes</taxon>
        <taxon>Imitervirales</taxon>
        <taxon>Mimiviridae</taxon>
        <taxon>Klosneuvirinae</taxon>
        <taxon>Catovirus</taxon>
    </lineage>
</organism>